<reference evidence="4" key="1">
    <citation type="submission" date="2016-11" db="UniProtKB">
        <authorList>
            <consortium name="WormBaseParasite"/>
        </authorList>
    </citation>
    <scope>IDENTIFICATION</scope>
</reference>
<evidence type="ECO:0000256" key="1">
    <source>
        <dbReference type="ARBA" id="ARBA00022473"/>
    </source>
</evidence>
<keyword evidence="1" id="KW-0217">Developmental protein</keyword>
<dbReference type="PANTHER" id="PTHR24179">
    <property type="entry name" value="PROTEIN PHOSPHATASE 1 REGULATORY SUBUNIT 12"/>
    <property type="match status" value="1"/>
</dbReference>
<dbReference type="GO" id="GO:0005737">
    <property type="term" value="C:cytoplasm"/>
    <property type="evidence" value="ECO:0007669"/>
    <property type="project" value="TreeGrafter"/>
</dbReference>
<dbReference type="AlphaFoldDB" id="A0A1I7X9S8"/>
<sequence>MRRFEWFLFRDKELALDLADDEACREYLEADYYKQGVNPEQCRDQELTTMMRDVQKWLRDGEYK</sequence>
<dbReference type="Proteomes" id="UP000095283">
    <property type="component" value="Unplaced"/>
</dbReference>
<accession>A0A1I7X9S8</accession>
<keyword evidence="2" id="KW-0677">Repeat</keyword>
<evidence type="ECO:0000313" key="4">
    <source>
        <dbReference type="WBParaSite" id="Hba_14120"/>
    </source>
</evidence>
<keyword evidence="3" id="KW-1185">Reference proteome</keyword>
<name>A0A1I7X9S8_HETBA</name>
<dbReference type="PANTHER" id="PTHR24179:SF21">
    <property type="entry name" value="MYOSIN BINDING SUBUNIT, ISOFORM O"/>
    <property type="match status" value="1"/>
</dbReference>
<proteinExistence type="predicted"/>
<evidence type="ECO:0000256" key="2">
    <source>
        <dbReference type="ARBA" id="ARBA00022737"/>
    </source>
</evidence>
<evidence type="ECO:0000313" key="3">
    <source>
        <dbReference type="Proteomes" id="UP000095283"/>
    </source>
</evidence>
<dbReference type="GO" id="GO:0004857">
    <property type="term" value="F:enzyme inhibitor activity"/>
    <property type="evidence" value="ECO:0007669"/>
    <property type="project" value="TreeGrafter"/>
</dbReference>
<dbReference type="GO" id="GO:0019208">
    <property type="term" value="F:phosphatase regulator activity"/>
    <property type="evidence" value="ECO:0007669"/>
    <property type="project" value="TreeGrafter"/>
</dbReference>
<dbReference type="InterPro" id="IPR051226">
    <property type="entry name" value="PP1_Regulatory_Subunit"/>
</dbReference>
<protein>
    <submittedName>
        <fullName evidence="4">DUF3456 domain-containing protein</fullName>
    </submittedName>
</protein>
<organism evidence="3 4">
    <name type="scientific">Heterorhabditis bacteriophora</name>
    <name type="common">Entomopathogenic nematode worm</name>
    <dbReference type="NCBI Taxonomy" id="37862"/>
    <lineage>
        <taxon>Eukaryota</taxon>
        <taxon>Metazoa</taxon>
        <taxon>Ecdysozoa</taxon>
        <taxon>Nematoda</taxon>
        <taxon>Chromadorea</taxon>
        <taxon>Rhabditida</taxon>
        <taxon>Rhabditina</taxon>
        <taxon>Rhabditomorpha</taxon>
        <taxon>Strongyloidea</taxon>
        <taxon>Heterorhabditidae</taxon>
        <taxon>Heterorhabditis</taxon>
    </lineage>
</organism>
<dbReference type="WBParaSite" id="Hba_14120">
    <property type="protein sequence ID" value="Hba_14120"/>
    <property type="gene ID" value="Hba_14120"/>
</dbReference>